<evidence type="ECO:0000256" key="1">
    <source>
        <dbReference type="ARBA" id="ARBA00004167"/>
    </source>
</evidence>
<organism evidence="9 10">
    <name type="scientific">Urocitellus parryii</name>
    <name type="common">Arctic ground squirrel</name>
    <name type="synonym">Spermophilus parryii</name>
    <dbReference type="NCBI Taxonomy" id="9999"/>
    <lineage>
        <taxon>Eukaryota</taxon>
        <taxon>Metazoa</taxon>
        <taxon>Chordata</taxon>
        <taxon>Craniata</taxon>
        <taxon>Vertebrata</taxon>
        <taxon>Euteleostomi</taxon>
        <taxon>Mammalia</taxon>
        <taxon>Eutheria</taxon>
        <taxon>Euarchontoglires</taxon>
        <taxon>Glires</taxon>
        <taxon>Rodentia</taxon>
        <taxon>Sciuromorpha</taxon>
        <taxon>Sciuridae</taxon>
        <taxon>Xerinae</taxon>
        <taxon>Marmotini</taxon>
        <taxon>Urocitellus</taxon>
    </lineage>
</organism>
<keyword evidence="5" id="KW-0325">Glycoprotein</keyword>
<keyword evidence="2" id="KW-0490">MHC I</keyword>
<evidence type="ECO:0000256" key="2">
    <source>
        <dbReference type="ARBA" id="ARBA00022451"/>
    </source>
</evidence>
<dbReference type="GeneTree" id="ENSGT01120000271826"/>
<keyword evidence="4 6" id="KW-0472">Membrane</keyword>
<dbReference type="GO" id="GO:0042605">
    <property type="term" value="F:peptide antigen binding"/>
    <property type="evidence" value="ECO:0007669"/>
    <property type="project" value="TreeGrafter"/>
</dbReference>
<dbReference type="PANTHER" id="PTHR16675">
    <property type="entry name" value="MHC CLASS I-RELATED"/>
    <property type="match status" value="1"/>
</dbReference>
<evidence type="ECO:0000256" key="5">
    <source>
        <dbReference type="ARBA" id="ARBA00023180"/>
    </source>
</evidence>
<feature type="transmembrane region" description="Helical" evidence="6">
    <location>
        <begin position="116"/>
        <end position="139"/>
    </location>
</feature>
<keyword evidence="6" id="KW-0812">Transmembrane</keyword>
<dbReference type="Pfam" id="PF00129">
    <property type="entry name" value="MHC_I"/>
    <property type="match status" value="1"/>
</dbReference>
<dbReference type="AlphaFoldDB" id="A0A8D2IBH3"/>
<evidence type="ECO:0000256" key="3">
    <source>
        <dbReference type="ARBA" id="ARBA00022859"/>
    </source>
</evidence>
<reference evidence="9" key="2">
    <citation type="submission" date="2025-09" db="UniProtKB">
        <authorList>
            <consortium name="Ensembl"/>
        </authorList>
    </citation>
    <scope>IDENTIFICATION</scope>
</reference>
<dbReference type="Gene3D" id="3.30.500.10">
    <property type="entry name" value="MHC class I-like antigen recognition-like"/>
    <property type="match status" value="1"/>
</dbReference>
<dbReference type="GO" id="GO:0030670">
    <property type="term" value="C:phagocytic vesicle membrane"/>
    <property type="evidence" value="ECO:0007669"/>
    <property type="project" value="UniProtKB-ARBA"/>
</dbReference>
<dbReference type="InterPro" id="IPR011162">
    <property type="entry name" value="MHC_I/II-like_Ag-recog"/>
</dbReference>
<dbReference type="Proteomes" id="UP000694417">
    <property type="component" value="Unplaced"/>
</dbReference>
<dbReference type="InterPro" id="IPR011161">
    <property type="entry name" value="MHC_I-like_Ag-recog"/>
</dbReference>
<feature type="domain" description="MHC class I-like antigen recognition-like" evidence="8">
    <location>
        <begin position="25"/>
        <end position="114"/>
    </location>
</feature>
<dbReference type="GO" id="GO:0002476">
    <property type="term" value="P:antigen processing and presentation of endogenous peptide antigen via MHC class Ib"/>
    <property type="evidence" value="ECO:0007669"/>
    <property type="project" value="TreeGrafter"/>
</dbReference>
<sequence>MGVMEPPALLLLLLGYLDLTETCAGSHSLRYFHTSVSRPGHGEPRFISVGYVGDTQFVRLDSEAENPREEARIEQEGPDYWVRNTPKAKNAAQIERVNLNNLRCHYDQREEPPFQLTIPIMGIVTGLVLLGAVVACVLWKKKNTGRKSAGLNFLSY</sequence>
<evidence type="ECO:0000256" key="7">
    <source>
        <dbReference type="SAM" id="SignalP"/>
    </source>
</evidence>
<dbReference type="GO" id="GO:0005615">
    <property type="term" value="C:extracellular space"/>
    <property type="evidence" value="ECO:0007669"/>
    <property type="project" value="TreeGrafter"/>
</dbReference>
<reference evidence="9" key="1">
    <citation type="submission" date="2025-08" db="UniProtKB">
        <authorList>
            <consortium name="Ensembl"/>
        </authorList>
    </citation>
    <scope>IDENTIFICATION</scope>
</reference>
<dbReference type="InterPro" id="IPR037055">
    <property type="entry name" value="MHC_I-like_Ag-recog_sf"/>
</dbReference>
<comment type="subcellular location">
    <subcellularLocation>
        <location evidence="1">Membrane</location>
        <topology evidence="1">Single-pass membrane protein</topology>
    </subcellularLocation>
</comment>
<accession>A0A8D2IBH3</accession>
<feature type="chain" id="PRO_5034958674" description="MHC class I-like antigen recognition-like domain-containing protein" evidence="7">
    <location>
        <begin position="25"/>
        <end position="156"/>
    </location>
</feature>
<dbReference type="SUPFAM" id="SSF54452">
    <property type="entry name" value="MHC antigen-recognition domain"/>
    <property type="match status" value="1"/>
</dbReference>
<dbReference type="InterPro" id="IPR050208">
    <property type="entry name" value="MHC_class-I_related"/>
</dbReference>
<dbReference type="GO" id="GO:0002486">
    <property type="term" value="P:antigen processing and presentation of endogenous peptide antigen via MHC class I via ER pathway, TAP-independent"/>
    <property type="evidence" value="ECO:0007669"/>
    <property type="project" value="TreeGrafter"/>
</dbReference>
<protein>
    <recommendedName>
        <fullName evidence="8">MHC class I-like antigen recognition-like domain-containing protein</fullName>
    </recommendedName>
</protein>
<dbReference type="GO" id="GO:0006955">
    <property type="term" value="P:immune response"/>
    <property type="evidence" value="ECO:0007669"/>
    <property type="project" value="TreeGrafter"/>
</dbReference>
<evidence type="ECO:0000256" key="4">
    <source>
        <dbReference type="ARBA" id="ARBA00023136"/>
    </source>
</evidence>
<dbReference type="GO" id="GO:0009897">
    <property type="term" value="C:external side of plasma membrane"/>
    <property type="evidence" value="ECO:0007669"/>
    <property type="project" value="TreeGrafter"/>
</dbReference>
<dbReference type="GO" id="GO:0098553">
    <property type="term" value="C:lumenal side of endoplasmic reticulum membrane"/>
    <property type="evidence" value="ECO:0007669"/>
    <property type="project" value="UniProtKB-ARBA"/>
</dbReference>
<keyword evidence="6" id="KW-1133">Transmembrane helix</keyword>
<dbReference type="GO" id="GO:0001916">
    <property type="term" value="P:positive regulation of T cell mediated cytotoxicity"/>
    <property type="evidence" value="ECO:0007669"/>
    <property type="project" value="TreeGrafter"/>
</dbReference>
<keyword evidence="3" id="KW-0391">Immunity</keyword>
<dbReference type="GO" id="GO:0005102">
    <property type="term" value="F:signaling receptor binding"/>
    <property type="evidence" value="ECO:0007669"/>
    <property type="project" value="TreeGrafter"/>
</dbReference>
<dbReference type="PANTHER" id="PTHR16675:SF251">
    <property type="entry name" value="HLA CLASS I HISTOCOMPATIBILITY ANTIGEN, C ALPHA CHAIN"/>
    <property type="match status" value="1"/>
</dbReference>
<dbReference type="Ensembl" id="ENSUPAT00010027082.1">
    <property type="protein sequence ID" value="ENSUPAP00010023808.1"/>
    <property type="gene ID" value="ENSUPAG00010018871.1"/>
</dbReference>
<evidence type="ECO:0000313" key="9">
    <source>
        <dbReference type="Ensembl" id="ENSUPAP00010023808.1"/>
    </source>
</evidence>
<evidence type="ECO:0000313" key="10">
    <source>
        <dbReference type="Proteomes" id="UP000694417"/>
    </source>
</evidence>
<dbReference type="FunFam" id="3.30.500.10:FF:000013">
    <property type="entry name" value="Histocompatibility 2, blastocyst"/>
    <property type="match status" value="1"/>
</dbReference>
<dbReference type="GO" id="GO:0042612">
    <property type="term" value="C:MHC class I protein complex"/>
    <property type="evidence" value="ECO:0007669"/>
    <property type="project" value="UniProtKB-KW"/>
</dbReference>
<keyword evidence="10" id="KW-1185">Reference proteome</keyword>
<proteinExistence type="predicted"/>
<evidence type="ECO:0000256" key="6">
    <source>
        <dbReference type="SAM" id="Phobius"/>
    </source>
</evidence>
<evidence type="ECO:0000259" key="8">
    <source>
        <dbReference type="Pfam" id="PF00129"/>
    </source>
</evidence>
<keyword evidence="7" id="KW-0732">Signal</keyword>
<feature type="signal peptide" evidence="7">
    <location>
        <begin position="1"/>
        <end position="24"/>
    </location>
</feature>
<name>A0A8D2IBH3_UROPR</name>